<dbReference type="AlphaFoldDB" id="A0A2A9CMG5"/>
<evidence type="ECO:0000259" key="2">
    <source>
        <dbReference type="SMART" id="SM00849"/>
    </source>
</evidence>
<dbReference type="RefSeq" id="WP_098459210.1">
    <property type="nucleotide sequence ID" value="NZ_PDJC01000001.1"/>
</dbReference>
<evidence type="ECO:0000259" key="3">
    <source>
        <dbReference type="SMART" id="SM01027"/>
    </source>
</evidence>
<evidence type="ECO:0000313" key="5">
    <source>
        <dbReference type="Proteomes" id="UP000226079"/>
    </source>
</evidence>
<reference evidence="4 5" key="1">
    <citation type="submission" date="2017-10" db="EMBL/GenBank/DDBJ databases">
        <title>Sequencing the genomes of 1000 actinobacteria strains.</title>
        <authorList>
            <person name="Klenk H.-P."/>
        </authorList>
    </citation>
    <scope>NUCLEOTIDE SEQUENCE [LARGE SCALE GENOMIC DNA]</scope>
    <source>
        <strain evidence="4 5">DSM 15597</strain>
    </source>
</reference>
<name>A0A2A9CMG5_9ACTN</name>
<dbReference type="OrthoDB" id="2971563at2"/>
<accession>A0A2A9CMG5</accession>
<dbReference type="PANTHER" id="PTHR11203:SF37">
    <property type="entry name" value="INTEGRATOR COMPLEX SUBUNIT 11"/>
    <property type="match status" value="1"/>
</dbReference>
<keyword evidence="5" id="KW-1185">Reference proteome</keyword>
<dbReference type="Proteomes" id="UP000226079">
    <property type="component" value="Unassembled WGS sequence"/>
</dbReference>
<gene>
    <name evidence="4" type="ORF">ATK74_0113</name>
</gene>
<dbReference type="Pfam" id="PF00753">
    <property type="entry name" value="Lactamase_B"/>
    <property type="match status" value="1"/>
</dbReference>
<dbReference type="CDD" id="cd16295">
    <property type="entry name" value="TTHA0252-CPSF-like_MBL-fold"/>
    <property type="match status" value="1"/>
</dbReference>
<feature type="domain" description="Beta-Casp" evidence="3">
    <location>
        <begin position="251"/>
        <end position="373"/>
    </location>
</feature>
<organism evidence="4 5">
    <name type="scientific">Propionicimonas paludicola</name>
    <dbReference type="NCBI Taxonomy" id="185243"/>
    <lineage>
        <taxon>Bacteria</taxon>
        <taxon>Bacillati</taxon>
        <taxon>Actinomycetota</taxon>
        <taxon>Actinomycetes</taxon>
        <taxon>Propionibacteriales</taxon>
        <taxon>Nocardioidaceae</taxon>
        <taxon>Propionicimonas</taxon>
    </lineage>
</organism>
<dbReference type="PANTHER" id="PTHR11203">
    <property type="entry name" value="CLEAVAGE AND POLYADENYLATION SPECIFICITY FACTOR FAMILY MEMBER"/>
    <property type="match status" value="1"/>
</dbReference>
<keyword evidence="1" id="KW-0378">Hydrolase</keyword>
<dbReference type="SMART" id="SM00849">
    <property type="entry name" value="Lactamase_B"/>
    <property type="match status" value="1"/>
</dbReference>
<dbReference type="GO" id="GO:0016787">
    <property type="term" value="F:hydrolase activity"/>
    <property type="evidence" value="ECO:0007669"/>
    <property type="project" value="UniProtKB-KW"/>
</dbReference>
<dbReference type="SMART" id="SM01027">
    <property type="entry name" value="Beta-Casp"/>
    <property type="match status" value="1"/>
</dbReference>
<evidence type="ECO:0000256" key="1">
    <source>
        <dbReference type="ARBA" id="ARBA00022801"/>
    </source>
</evidence>
<dbReference type="Pfam" id="PF10996">
    <property type="entry name" value="Beta-Casp"/>
    <property type="match status" value="1"/>
</dbReference>
<dbReference type="InterPro" id="IPR036866">
    <property type="entry name" value="RibonucZ/Hydroxyglut_hydro"/>
</dbReference>
<protein>
    <submittedName>
        <fullName evidence="4">Metallo-beta-lactamase family protein</fullName>
    </submittedName>
</protein>
<dbReference type="InterPro" id="IPR050698">
    <property type="entry name" value="MBL"/>
</dbReference>
<dbReference type="GO" id="GO:0004521">
    <property type="term" value="F:RNA endonuclease activity"/>
    <property type="evidence" value="ECO:0007669"/>
    <property type="project" value="TreeGrafter"/>
</dbReference>
<dbReference type="Gene3D" id="3.60.15.10">
    <property type="entry name" value="Ribonuclease Z/Hydroxyacylglutathione hydrolase-like"/>
    <property type="match status" value="1"/>
</dbReference>
<dbReference type="Gene3D" id="3.40.50.10890">
    <property type="match status" value="1"/>
</dbReference>
<dbReference type="InterPro" id="IPR001279">
    <property type="entry name" value="Metallo-B-lactamas"/>
</dbReference>
<evidence type="ECO:0000313" key="4">
    <source>
        <dbReference type="EMBL" id="PFG15593.1"/>
    </source>
</evidence>
<dbReference type="EMBL" id="PDJC01000001">
    <property type="protein sequence ID" value="PFG15593.1"/>
    <property type="molecule type" value="Genomic_DNA"/>
</dbReference>
<sequence>MATSLTFSGGAGTVTGSKYLVNDSGRQVLVDAGVFQGEKHLRELNWQPFPVPPESLDAILITHAHTDHVGYLPVLVRNGFAGEILATEATCELAEIVLRDAAFLAERDAEHAAEKGYSKHEPPLPLFTIGDVEQALTQFRVVDFDVDVRLWPGWTAHWTRAGHILGSASIRLTTPSTSIIFSGDLGRPEHPVLRSREIPDGATTVLIESTYGGREHHDPAGAAHEPLASLIRRTAKRGGSVLIPAFAVDRTEVVLQTLTQLHKDGRIPTLPVFVNSPMALAALRIYTETRFADELRPDLDAGSFVDLPQLHEVRSTEDSMKLNSPKVPSIIISSSGMATGGRVLHHLEHMLPDPRHAVVLAGYQAEGTRGRLLLDGAQHLKMHGRQIPVRAEILQDEEFSVHADRSELLDWLAALSPRPTQVFTVHGTPESAAELAQAIRTDLGLDVQVAELGQTVQLP</sequence>
<comment type="caution">
    <text evidence="4">The sequence shown here is derived from an EMBL/GenBank/DDBJ whole genome shotgun (WGS) entry which is preliminary data.</text>
</comment>
<proteinExistence type="predicted"/>
<dbReference type="Pfam" id="PF07521">
    <property type="entry name" value="RMMBL"/>
    <property type="match status" value="1"/>
</dbReference>
<dbReference type="InterPro" id="IPR022712">
    <property type="entry name" value="Beta_Casp"/>
</dbReference>
<feature type="domain" description="Metallo-beta-lactamase" evidence="2">
    <location>
        <begin position="15"/>
        <end position="224"/>
    </location>
</feature>
<dbReference type="SUPFAM" id="SSF56281">
    <property type="entry name" value="Metallo-hydrolase/oxidoreductase"/>
    <property type="match status" value="1"/>
</dbReference>
<dbReference type="InterPro" id="IPR011108">
    <property type="entry name" value="RMMBL"/>
</dbReference>